<keyword evidence="4" id="KW-1185">Reference proteome</keyword>
<feature type="coiled-coil region" evidence="1">
    <location>
        <begin position="41"/>
        <end position="89"/>
    </location>
</feature>
<comment type="caution">
    <text evidence="3">The sequence shown here is derived from an EMBL/GenBank/DDBJ whole genome shotgun (WGS) entry which is preliminary data.</text>
</comment>
<evidence type="ECO:0000313" key="3">
    <source>
        <dbReference type="EMBL" id="MBU9696051.1"/>
    </source>
</evidence>
<feature type="region of interest" description="Disordered" evidence="2">
    <location>
        <begin position="92"/>
        <end position="192"/>
    </location>
</feature>
<protein>
    <submittedName>
        <fullName evidence="3">Uncharacterized protein</fullName>
    </submittedName>
</protein>
<dbReference type="EMBL" id="JAHPJJ010000026">
    <property type="protein sequence ID" value="MBU9696051.1"/>
    <property type="molecule type" value="Genomic_DNA"/>
</dbReference>
<dbReference type="RefSeq" id="WP_216972456.1">
    <property type="nucleotide sequence ID" value="NZ_JAHPJJ010000026.1"/>
</dbReference>
<feature type="compositionally biased region" description="Low complexity" evidence="2">
    <location>
        <begin position="92"/>
        <end position="183"/>
    </location>
</feature>
<accession>A0ABS6IWZ5</accession>
<keyword evidence="1" id="KW-0175">Coiled coil</keyword>
<organism evidence="3 4">
    <name type="scientific">Limosilactobacillus portuensis</name>
    <dbReference type="NCBI Taxonomy" id="2742601"/>
    <lineage>
        <taxon>Bacteria</taxon>
        <taxon>Bacillati</taxon>
        <taxon>Bacillota</taxon>
        <taxon>Bacilli</taxon>
        <taxon>Lactobacillales</taxon>
        <taxon>Lactobacillaceae</taxon>
        <taxon>Limosilactobacillus</taxon>
    </lineage>
</organism>
<gene>
    <name evidence="3" type="ORF">KSL82_09180</name>
</gene>
<evidence type="ECO:0000256" key="2">
    <source>
        <dbReference type="SAM" id="MobiDB-lite"/>
    </source>
</evidence>
<evidence type="ECO:0000256" key="1">
    <source>
        <dbReference type="SAM" id="Coils"/>
    </source>
</evidence>
<proteinExistence type="predicted"/>
<evidence type="ECO:0000313" key="4">
    <source>
        <dbReference type="Proteomes" id="UP001196248"/>
    </source>
</evidence>
<reference evidence="3 4" key="1">
    <citation type="submission" date="2021-06" db="EMBL/GenBank/DDBJ databases">
        <title>Limosilactobacillus angelus sp. nov., isolated from the human vagina.</title>
        <authorList>
            <person name="Chen Y.-S."/>
        </authorList>
    </citation>
    <scope>NUCLEOTIDE SEQUENCE [LARGE SCALE GENOMIC DNA]</scope>
    <source>
        <strain evidence="3 4">P5L02</strain>
    </source>
</reference>
<name>A0ABS6IWZ5_9LACO</name>
<dbReference type="Proteomes" id="UP001196248">
    <property type="component" value="Unassembled WGS sequence"/>
</dbReference>
<sequence>MGKFRDLHNENWPILGRWYTFDPSYLSPEDQNEYNKAVTFLNQYSAKLNKINDEHLQAARNYDNATQAVKQASVALAQANSKLTALKAELAKLQPSNSSASSSAAQPSDSSASSSAAQPSDSSTSSSAAQPSDSSASSSAAQPSDSSASSSAAQPSDSSASSSAAQPSDSSASSSAAKPSDSSCQLQCRQAE</sequence>